<comment type="subcellular location">
    <subcellularLocation>
        <location evidence="8">Cytoplasm</location>
    </subcellularLocation>
</comment>
<dbReference type="InterPro" id="IPR011994">
    <property type="entry name" value="Cytidylate_kinase_dom"/>
</dbReference>
<evidence type="ECO:0000256" key="4">
    <source>
        <dbReference type="ARBA" id="ARBA00022777"/>
    </source>
</evidence>
<keyword evidence="2 8" id="KW-0808">Transferase</keyword>
<dbReference type="InterPro" id="IPR027417">
    <property type="entry name" value="P-loop_NTPase"/>
</dbReference>
<gene>
    <name evidence="8 10" type="primary">cmk</name>
    <name evidence="10" type="ORF">ACFQS8_08195</name>
</gene>
<evidence type="ECO:0000313" key="10">
    <source>
        <dbReference type="EMBL" id="MFC7291593.1"/>
    </source>
</evidence>
<dbReference type="Gene3D" id="3.40.50.300">
    <property type="entry name" value="P-loop containing nucleotide triphosphate hydrolases"/>
    <property type="match status" value="1"/>
</dbReference>
<dbReference type="Pfam" id="PF02224">
    <property type="entry name" value="Cytidylate_kin"/>
    <property type="match status" value="1"/>
</dbReference>
<evidence type="ECO:0000313" key="11">
    <source>
        <dbReference type="Proteomes" id="UP001596492"/>
    </source>
</evidence>
<sequence>MIIAIDGTLASGKGTLAKRLAAHFDLPHMDTGALYRATGLAASLAGVALDDETACAEIAAKLDLSAYADADLRTAQAGQAASKVAALPTVRTALFNLQRDFANQKGGAVLDGRDIGTVVCPEANVKFWVDATVEERARRRCLELEKAGKPISIEQMTIELKERDIRDKTREVAPMKAAEDALHIDTTHMTPDLVMQAALKHIAQKL</sequence>
<evidence type="ECO:0000259" key="9">
    <source>
        <dbReference type="Pfam" id="PF02224"/>
    </source>
</evidence>
<evidence type="ECO:0000256" key="1">
    <source>
        <dbReference type="ARBA" id="ARBA00009427"/>
    </source>
</evidence>
<evidence type="ECO:0000256" key="8">
    <source>
        <dbReference type="HAMAP-Rule" id="MF_00238"/>
    </source>
</evidence>
<dbReference type="Proteomes" id="UP001596492">
    <property type="component" value="Unassembled WGS sequence"/>
</dbReference>
<dbReference type="EC" id="2.7.4.25" evidence="8"/>
<dbReference type="RefSeq" id="WP_382166827.1">
    <property type="nucleotide sequence ID" value="NZ_JBHTBR010000004.1"/>
</dbReference>
<keyword evidence="11" id="KW-1185">Reference proteome</keyword>
<comment type="catalytic activity">
    <reaction evidence="7 8">
        <text>CMP + ATP = CDP + ADP</text>
        <dbReference type="Rhea" id="RHEA:11600"/>
        <dbReference type="ChEBI" id="CHEBI:30616"/>
        <dbReference type="ChEBI" id="CHEBI:58069"/>
        <dbReference type="ChEBI" id="CHEBI:60377"/>
        <dbReference type="ChEBI" id="CHEBI:456216"/>
        <dbReference type="EC" id="2.7.4.25"/>
    </reaction>
</comment>
<proteinExistence type="inferred from homology"/>
<comment type="similarity">
    <text evidence="1 8">Belongs to the cytidylate kinase family. Type 1 subfamily.</text>
</comment>
<keyword evidence="5 8" id="KW-0067">ATP-binding</keyword>
<evidence type="ECO:0000256" key="3">
    <source>
        <dbReference type="ARBA" id="ARBA00022741"/>
    </source>
</evidence>
<dbReference type="HAMAP" id="MF_00238">
    <property type="entry name" value="Cytidyl_kinase_type1"/>
    <property type="match status" value="1"/>
</dbReference>
<dbReference type="CDD" id="cd02019">
    <property type="entry name" value="NK"/>
    <property type="match status" value="1"/>
</dbReference>
<dbReference type="SUPFAM" id="SSF52540">
    <property type="entry name" value="P-loop containing nucleoside triphosphate hydrolases"/>
    <property type="match status" value="1"/>
</dbReference>
<dbReference type="GO" id="GO:0016301">
    <property type="term" value="F:kinase activity"/>
    <property type="evidence" value="ECO:0007669"/>
    <property type="project" value="UniProtKB-KW"/>
</dbReference>
<name>A0ABW2IKE5_9PROT</name>
<reference evidence="11" key="1">
    <citation type="journal article" date="2019" name="Int. J. Syst. Evol. Microbiol.">
        <title>The Global Catalogue of Microorganisms (GCM) 10K type strain sequencing project: providing services to taxonomists for standard genome sequencing and annotation.</title>
        <authorList>
            <consortium name="The Broad Institute Genomics Platform"/>
            <consortium name="The Broad Institute Genome Sequencing Center for Infectious Disease"/>
            <person name="Wu L."/>
            <person name="Ma J."/>
        </authorList>
    </citation>
    <scope>NUCLEOTIDE SEQUENCE [LARGE SCALE GENOMIC DNA]</scope>
    <source>
        <strain evidence="11">CCUG 51308</strain>
    </source>
</reference>
<feature type="domain" description="Cytidylate kinase" evidence="9">
    <location>
        <begin position="3"/>
        <end position="203"/>
    </location>
</feature>
<dbReference type="EMBL" id="JBHTBR010000004">
    <property type="protein sequence ID" value="MFC7291593.1"/>
    <property type="molecule type" value="Genomic_DNA"/>
</dbReference>
<organism evidence="10 11">
    <name type="scientific">Hirschia litorea</name>
    <dbReference type="NCBI Taxonomy" id="1199156"/>
    <lineage>
        <taxon>Bacteria</taxon>
        <taxon>Pseudomonadati</taxon>
        <taxon>Pseudomonadota</taxon>
        <taxon>Alphaproteobacteria</taxon>
        <taxon>Hyphomonadales</taxon>
        <taxon>Hyphomonadaceae</taxon>
        <taxon>Hirschia</taxon>
    </lineage>
</organism>
<evidence type="ECO:0000256" key="2">
    <source>
        <dbReference type="ARBA" id="ARBA00022679"/>
    </source>
</evidence>
<evidence type="ECO:0000256" key="6">
    <source>
        <dbReference type="ARBA" id="ARBA00047615"/>
    </source>
</evidence>
<dbReference type="CDD" id="cd02020">
    <property type="entry name" value="CMPK"/>
    <property type="match status" value="1"/>
</dbReference>
<dbReference type="NCBIfam" id="TIGR00017">
    <property type="entry name" value="cmk"/>
    <property type="match status" value="1"/>
</dbReference>
<comment type="catalytic activity">
    <reaction evidence="6 8">
        <text>dCMP + ATP = dCDP + ADP</text>
        <dbReference type="Rhea" id="RHEA:25094"/>
        <dbReference type="ChEBI" id="CHEBI:30616"/>
        <dbReference type="ChEBI" id="CHEBI:57566"/>
        <dbReference type="ChEBI" id="CHEBI:58593"/>
        <dbReference type="ChEBI" id="CHEBI:456216"/>
        <dbReference type="EC" id="2.7.4.25"/>
    </reaction>
</comment>
<keyword evidence="8" id="KW-0963">Cytoplasm</keyword>
<comment type="caution">
    <text evidence="10">The sequence shown here is derived from an EMBL/GenBank/DDBJ whole genome shotgun (WGS) entry which is preliminary data.</text>
</comment>
<keyword evidence="4 8" id="KW-0418">Kinase</keyword>
<accession>A0ABW2IKE5</accession>
<evidence type="ECO:0000256" key="7">
    <source>
        <dbReference type="ARBA" id="ARBA00048478"/>
    </source>
</evidence>
<dbReference type="InterPro" id="IPR003136">
    <property type="entry name" value="Cytidylate_kin"/>
</dbReference>
<evidence type="ECO:0000256" key="5">
    <source>
        <dbReference type="ARBA" id="ARBA00022840"/>
    </source>
</evidence>
<protein>
    <recommendedName>
        <fullName evidence="8">Cytidylate kinase</fullName>
        <shortName evidence="8">CK</shortName>
        <ecNumber evidence="8">2.7.4.25</ecNumber>
    </recommendedName>
    <alternativeName>
        <fullName evidence="8">Cytidine monophosphate kinase</fullName>
        <shortName evidence="8">CMP kinase</shortName>
    </alternativeName>
</protein>
<keyword evidence="3 8" id="KW-0547">Nucleotide-binding</keyword>
<feature type="binding site" evidence="8">
    <location>
        <begin position="7"/>
        <end position="15"/>
    </location>
    <ligand>
        <name>ATP</name>
        <dbReference type="ChEBI" id="CHEBI:30616"/>
    </ligand>
</feature>